<dbReference type="Gene3D" id="2.180.10.10">
    <property type="entry name" value="RHS repeat-associated core"/>
    <property type="match status" value="1"/>
</dbReference>
<accession>A0A2R3Z951</accession>
<evidence type="ECO:0000313" key="2">
    <source>
        <dbReference type="Proteomes" id="UP000241507"/>
    </source>
</evidence>
<dbReference type="EMBL" id="CP028136">
    <property type="protein sequence ID" value="AVR46795.1"/>
    <property type="molecule type" value="Genomic_DNA"/>
</dbReference>
<dbReference type="Proteomes" id="UP000241507">
    <property type="component" value="Chromosome"/>
</dbReference>
<name>A0A2R3Z951_9FLAO</name>
<evidence type="ECO:0008006" key="3">
    <source>
        <dbReference type="Google" id="ProtNLM"/>
    </source>
</evidence>
<reference evidence="2" key="1">
    <citation type="submission" date="2018-03" db="EMBL/GenBank/DDBJ databases">
        <title>Gramella fulva sp. nov., isolated from a dry surface of tidal flat.</title>
        <authorList>
            <person name="Hwang S.H."/>
            <person name="Hwang W.M."/>
            <person name="Kang K."/>
            <person name="Ahn T.-Y."/>
        </authorList>
    </citation>
    <scope>NUCLEOTIDE SEQUENCE [LARGE SCALE GENOMIC DNA]</scope>
    <source>
        <strain evidence="2">SH35</strain>
    </source>
</reference>
<organism evidence="1 2">
    <name type="scientific">Christiangramia fulva</name>
    <dbReference type="NCBI Taxonomy" id="2126553"/>
    <lineage>
        <taxon>Bacteria</taxon>
        <taxon>Pseudomonadati</taxon>
        <taxon>Bacteroidota</taxon>
        <taxon>Flavobacteriia</taxon>
        <taxon>Flavobacteriales</taxon>
        <taxon>Flavobacteriaceae</taxon>
        <taxon>Christiangramia</taxon>
    </lineage>
</organism>
<dbReference type="OrthoDB" id="1091850at2"/>
<dbReference type="AlphaFoldDB" id="A0A2R3Z951"/>
<dbReference type="RefSeq" id="WP_107013566.1">
    <property type="nucleotide sequence ID" value="NZ_CP028136.1"/>
</dbReference>
<protein>
    <recommendedName>
        <fullName evidence="3">Calx-beta domain-containing protein</fullName>
    </recommendedName>
</protein>
<dbReference type="PROSITE" id="PS51257">
    <property type="entry name" value="PROKAR_LIPOPROTEIN"/>
    <property type="match status" value="1"/>
</dbReference>
<evidence type="ECO:0000313" key="1">
    <source>
        <dbReference type="EMBL" id="AVR46795.1"/>
    </source>
</evidence>
<gene>
    <name evidence="1" type="ORF">C7S20_16855</name>
</gene>
<proteinExistence type="predicted"/>
<dbReference type="InterPro" id="IPR038081">
    <property type="entry name" value="CalX-like_sf"/>
</dbReference>
<keyword evidence="2" id="KW-1185">Reference proteome</keyword>
<dbReference type="Gene3D" id="2.60.40.2030">
    <property type="match status" value="1"/>
</dbReference>
<sequence>MKTLNNIILGLFTALAISCSKDDDENPAAALPVTMEFTADVMISELSTGQEININFNKPAQVAGTIKVELSDLNATGFTTVPAISNGEINIPVAKGATKASFSFIPQDNDQFEENQRIYFELVEMDDNFLVGEKNILEVTILDNEQASAAEFAWSNLEILENNTSEPEIFINFPTAVPGEGKLKILVQGESVANLLQTVPAMDANNVIEITIPSGATSTTIKLKPVNNNLLEKHNTINFSIIEATGSLVKGNRLQLSLLLKDDELAGKLHTVETTTGAGKVLKTIEYDSNGRISKVKRETNGSSYIVTQTYWYDENGKLTGIAEIAGDYEAFFWENGKIVRSEVVVGFFGIRQSVYEHQNGKLSLKRDFNLDLNRNANETDRYAYTYNSDGTLATEVHTTLINGVWTEISTHTFNSYSQLPDPSYGLEVTPFLFPQQNLYMILKVQNNSITDNFYYLHIFDTEGNLIERKRNDNQENIKYSYY</sequence>
<dbReference type="KEGG" id="grs:C7S20_16855"/>
<dbReference type="SUPFAM" id="SSF141072">
    <property type="entry name" value="CalX-like"/>
    <property type="match status" value="1"/>
</dbReference>